<gene>
    <name evidence="1" type="ORF">PS659_01241</name>
</gene>
<dbReference type="RefSeq" id="WP_150715331.1">
    <property type="nucleotide sequence ID" value="NZ_CABVGY010000005.1"/>
</dbReference>
<name>A0A5E6QVK7_PSEFL</name>
<dbReference type="Proteomes" id="UP000326729">
    <property type="component" value="Unassembled WGS sequence"/>
</dbReference>
<dbReference type="EMBL" id="CABVGY010000005">
    <property type="protein sequence ID" value="VVM59512.1"/>
    <property type="molecule type" value="Genomic_DNA"/>
</dbReference>
<accession>A0A5E6QVK7</accession>
<evidence type="ECO:0000313" key="2">
    <source>
        <dbReference type="Proteomes" id="UP000326729"/>
    </source>
</evidence>
<evidence type="ECO:0000313" key="1">
    <source>
        <dbReference type="EMBL" id="VVM59512.1"/>
    </source>
</evidence>
<dbReference type="OrthoDB" id="7352393at2"/>
<reference evidence="1 2" key="1">
    <citation type="submission" date="2019-09" db="EMBL/GenBank/DDBJ databases">
        <authorList>
            <person name="Chandra G."/>
            <person name="Truman W A."/>
        </authorList>
    </citation>
    <scope>NUCLEOTIDE SEQUENCE [LARGE SCALE GENOMIC DNA]</scope>
    <source>
        <strain evidence="1">PS659</strain>
    </source>
</reference>
<organism evidence="1 2">
    <name type="scientific">Pseudomonas fluorescens</name>
    <dbReference type="NCBI Taxonomy" id="294"/>
    <lineage>
        <taxon>Bacteria</taxon>
        <taxon>Pseudomonadati</taxon>
        <taxon>Pseudomonadota</taxon>
        <taxon>Gammaproteobacteria</taxon>
        <taxon>Pseudomonadales</taxon>
        <taxon>Pseudomonadaceae</taxon>
        <taxon>Pseudomonas</taxon>
    </lineage>
</organism>
<dbReference type="AlphaFoldDB" id="A0A5E6QVK7"/>
<proteinExistence type="predicted"/>
<protein>
    <submittedName>
        <fullName evidence="1">Uncharacterized protein</fullName>
    </submittedName>
</protein>
<sequence length="148" mass="16534">MSQTNIERFDEVAAKVLTALYERFPQPIGLDPNIVGMLNEHPEQNSLGERIFSDDWMELDRFIHWTAKWLAEEGYLSERKGTFSSNFTLSATGFKSMKHVNQPEIGSETLGEKIKNASTEGASAVTSKLMDQFLTIGATVLTKTMGLD</sequence>